<evidence type="ECO:0000313" key="3">
    <source>
        <dbReference type="Proteomes" id="UP000242415"/>
    </source>
</evidence>
<dbReference type="AlphaFoldDB" id="A0A1H3LT90"/>
<dbReference type="STRING" id="405436.SAMN05444365_10368"/>
<gene>
    <name evidence="2" type="ORF">SAMN05444365_10368</name>
</gene>
<keyword evidence="3" id="KW-1185">Reference proteome</keyword>
<dbReference type="OrthoDB" id="1310645at2"/>
<dbReference type="EMBL" id="FNPH01000003">
    <property type="protein sequence ID" value="SDY67188.1"/>
    <property type="molecule type" value="Genomic_DNA"/>
</dbReference>
<organism evidence="2 3">
    <name type="scientific">Micromonospora pattaloongensis</name>
    <dbReference type="NCBI Taxonomy" id="405436"/>
    <lineage>
        <taxon>Bacteria</taxon>
        <taxon>Bacillati</taxon>
        <taxon>Actinomycetota</taxon>
        <taxon>Actinomycetes</taxon>
        <taxon>Micromonosporales</taxon>
        <taxon>Micromonosporaceae</taxon>
        <taxon>Micromonospora</taxon>
    </lineage>
</organism>
<dbReference type="Proteomes" id="UP000242415">
    <property type="component" value="Unassembled WGS sequence"/>
</dbReference>
<protein>
    <submittedName>
        <fullName evidence="2">RNA ligase</fullName>
    </submittedName>
</protein>
<evidence type="ECO:0000313" key="2">
    <source>
        <dbReference type="EMBL" id="SDY67188.1"/>
    </source>
</evidence>
<dbReference type="Pfam" id="PF09511">
    <property type="entry name" value="RNA_lig_T4_1"/>
    <property type="match status" value="1"/>
</dbReference>
<proteinExistence type="predicted"/>
<feature type="domain" description="T4 RNA ligase 1-like N-terminal" evidence="1">
    <location>
        <begin position="62"/>
        <end position="183"/>
    </location>
</feature>
<evidence type="ECO:0000259" key="1">
    <source>
        <dbReference type="Pfam" id="PF09511"/>
    </source>
</evidence>
<name>A0A1H3LT90_9ACTN</name>
<sequence length="367" mass="39779">MTTAALTPVTPVSDVVDPAALAAAVAAGHVRVQRHPDRALSIYNYTEACVYAGAWTPVTLTCRGLIVDDATGAVLARPFPKFFNHDQIGAPALRLDAKVTVTDKADGSLGIIYPDGDGFAVATRGSFASTQARHATQLLRTRYAGFAPPPGLTVLVEVIFPANRIVLDYGDFDDLVLLGAVDIATGRTHGPDAVPDWPGPAVERFRYATLADALAAPARGNREGLVVHFPDTDERVKIKYAEYVRLHRLVTGLNARVVWELMVAGHGDPSALAAFIEPLPDEFHPWVHGVAAELTETVEARTAAIESAYREIVAALPDGWTRRDFARHAVAHPDRGCLFLRLDGKDYRPLLWQQVRPAADRTPHLVE</sequence>
<dbReference type="InterPro" id="IPR019039">
    <property type="entry name" value="T4-Rnl1-like_N"/>
</dbReference>
<accession>A0A1H3LT90</accession>
<dbReference type="GO" id="GO:0016874">
    <property type="term" value="F:ligase activity"/>
    <property type="evidence" value="ECO:0007669"/>
    <property type="project" value="UniProtKB-KW"/>
</dbReference>
<reference evidence="3" key="1">
    <citation type="submission" date="2016-10" db="EMBL/GenBank/DDBJ databases">
        <authorList>
            <person name="Varghese N."/>
            <person name="Submissions S."/>
        </authorList>
    </citation>
    <scope>NUCLEOTIDE SEQUENCE [LARGE SCALE GENOMIC DNA]</scope>
    <source>
        <strain evidence="3">DSM 45245</strain>
    </source>
</reference>
<keyword evidence="2" id="KW-0436">Ligase</keyword>